<dbReference type="InterPro" id="IPR036533">
    <property type="entry name" value="BAG_dom_sf"/>
</dbReference>
<feature type="compositionally biased region" description="Basic and acidic residues" evidence="2">
    <location>
        <begin position="62"/>
        <end position="81"/>
    </location>
</feature>
<feature type="region of interest" description="Disordered" evidence="2">
    <location>
        <begin position="1"/>
        <end position="149"/>
    </location>
</feature>
<dbReference type="Gene3D" id="1.20.58.120">
    <property type="entry name" value="BAG domain"/>
    <property type="match status" value="1"/>
</dbReference>
<dbReference type="GO" id="GO:0051087">
    <property type="term" value="F:protein-folding chaperone binding"/>
    <property type="evidence" value="ECO:0007669"/>
    <property type="project" value="InterPro"/>
</dbReference>
<organism evidence="4 5">
    <name type="scientific">Pisum sativum</name>
    <name type="common">Garden pea</name>
    <name type="synonym">Lathyrus oleraceus</name>
    <dbReference type="NCBI Taxonomy" id="3888"/>
    <lineage>
        <taxon>Eukaryota</taxon>
        <taxon>Viridiplantae</taxon>
        <taxon>Streptophyta</taxon>
        <taxon>Embryophyta</taxon>
        <taxon>Tracheophyta</taxon>
        <taxon>Spermatophyta</taxon>
        <taxon>Magnoliopsida</taxon>
        <taxon>eudicotyledons</taxon>
        <taxon>Gunneridae</taxon>
        <taxon>Pentapetalae</taxon>
        <taxon>rosids</taxon>
        <taxon>fabids</taxon>
        <taxon>Fabales</taxon>
        <taxon>Fabaceae</taxon>
        <taxon>Papilionoideae</taxon>
        <taxon>50 kb inversion clade</taxon>
        <taxon>NPAAA clade</taxon>
        <taxon>Hologalegina</taxon>
        <taxon>IRL clade</taxon>
        <taxon>Fabeae</taxon>
        <taxon>Lathyrus</taxon>
    </lineage>
</organism>
<reference evidence="4 5" key="1">
    <citation type="journal article" date="2022" name="Nat. Genet.">
        <title>Improved pea reference genome and pan-genome highlight genomic features and evolutionary characteristics.</title>
        <authorList>
            <person name="Yang T."/>
            <person name="Liu R."/>
            <person name="Luo Y."/>
            <person name="Hu S."/>
            <person name="Wang D."/>
            <person name="Wang C."/>
            <person name="Pandey M.K."/>
            <person name="Ge S."/>
            <person name="Xu Q."/>
            <person name="Li N."/>
            <person name="Li G."/>
            <person name="Huang Y."/>
            <person name="Saxena R.K."/>
            <person name="Ji Y."/>
            <person name="Li M."/>
            <person name="Yan X."/>
            <person name="He Y."/>
            <person name="Liu Y."/>
            <person name="Wang X."/>
            <person name="Xiang C."/>
            <person name="Varshney R.K."/>
            <person name="Ding H."/>
            <person name="Gao S."/>
            <person name="Zong X."/>
        </authorList>
    </citation>
    <scope>NUCLEOTIDE SEQUENCE [LARGE SCALE GENOMIC DNA]</scope>
    <source>
        <strain evidence="4 5">cv. Zhongwan 6</strain>
    </source>
</reference>
<dbReference type="EMBL" id="JAMSHJ010000003">
    <property type="protein sequence ID" value="KAI5431959.1"/>
    <property type="molecule type" value="Genomic_DNA"/>
</dbReference>
<name>A0A9D4Y527_PEA</name>
<dbReference type="Gramene" id="Psat03G0591700-T1">
    <property type="protein sequence ID" value="KAI5431959.1"/>
    <property type="gene ID" value="KIW84_035917"/>
</dbReference>
<proteinExistence type="predicted"/>
<evidence type="ECO:0000259" key="3">
    <source>
        <dbReference type="PROSITE" id="PS51035"/>
    </source>
</evidence>
<dbReference type="SUPFAM" id="SSF63491">
    <property type="entry name" value="BAG domain"/>
    <property type="match status" value="1"/>
</dbReference>
<protein>
    <recommendedName>
        <fullName evidence="3">BAG domain-containing protein</fullName>
    </recommendedName>
</protein>
<dbReference type="Pfam" id="PF02179">
    <property type="entry name" value="BAG"/>
    <property type="match status" value="1"/>
</dbReference>
<dbReference type="FunFam" id="1.20.58.120:FF:000010">
    <property type="entry name" value="BAG family molecular chaperone regulator 6"/>
    <property type="match status" value="1"/>
</dbReference>
<feature type="compositionally biased region" description="Basic and acidic residues" evidence="2">
    <location>
        <begin position="288"/>
        <end position="307"/>
    </location>
</feature>
<dbReference type="PANTHER" id="PTHR33322">
    <property type="entry name" value="BAG DOMAIN CONTAINING PROTEIN, EXPRESSED"/>
    <property type="match status" value="1"/>
</dbReference>
<keyword evidence="5" id="KW-1185">Reference proteome</keyword>
<dbReference type="PROSITE" id="PS51035">
    <property type="entry name" value="BAG"/>
    <property type="match status" value="1"/>
</dbReference>
<sequence>MTFRSVPVKSCGDEGVVKRASSNDVESRDRRDFDVAEKVSNQRNIPVKQIESHHVKNNTMDSELRKVNVPEETVAKEDSHSVSKRRSISPTKGSKLPPVCLRVDPLPRKKNGNGKSRSLSPPALRERSKAIDCETSNTPSDSITDKTELCSPQVSQNKTNENMATNTAVHEDVRKSEPLKKLRQIDEVSKEVTYVKDHIEAFGGSSNLQTDDKEKLAIGETIMRLLLKLDTIQGLHPSLREIRKSLARELVTLQEKLDSITVKNPPQKQMQELDAKKHLEISLQNVQNEEHNQEQQEEKVASQKDSYEGISDGKPQDQFYNECPRMAFETAIDSFSW</sequence>
<dbReference type="InterPro" id="IPR003103">
    <property type="entry name" value="BAG_domain"/>
</dbReference>
<feature type="region of interest" description="Disordered" evidence="2">
    <location>
        <begin position="287"/>
        <end position="318"/>
    </location>
</feature>
<dbReference type="InterPro" id="IPR040400">
    <property type="entry name" value="BAG5/6/7/8"/>
</dbReference>
<evidence type="ECO:0000256" key="1">
    <source>
        <dbReference type="ARBA" id="ARBA00023186"/>
    </source>
</evidence>
<evidence type="ECO:0000256" key="2">
    <source>
        <dbReference type="SAM" id="MobiDB-lite"/>
    </source>
</evidence>
<dbReference type="PANTHER" id="PTHR33322:SF16">
    <property type="entry name" value="BAG FAMILY MOLECULAR CHAPERONE REGULATOR 6"/>
    <property type="match status" value="1"/>
</dbReference>
<keyword evidence="1" id="KW-0143">Chaperone</keyword>
<evidence type="ECO:0000313" key="4">
    <source>
        <dbReference type="EMBL" id="KAI5431959.1"/>
    </source>
</evidence>
<dbReference type="SMART" id="SM00264">
    <property type="entry name" value="BAG"/>
    <property type="match status" value="1"/>
</dbReference>
<accession>A0A9D4Y527</accession>
<dbReference type="GO" id="GO:0009506">
    <property type="term" value="C:plasmodesma"/>
    <property type="evidence" value="ECO:0007669"/>
    <property type="project" value="TreeGrafter"/>
</dbReference>
<evidence type="ECO:0000313" key="5">
    <source>
        <dbReference type="Proteomes" id="UP001058974"/>
    </source>
</evidence>
<feature type="domain" description="BAG" evidence="3">
    <location>
        <begin position="184"/>
        <end position="261"/>
    </location>
</feature>
<dbReference type="GO" id="GO:0006457">
    <property type="term" value="P:protein folding"/>
    <property type="evidence" value="ECO:0007669"/>
    <property type="project" value="TreeGrafter"/>
</dbReference>
<dbReference type="Proteomes" id="UP001058974">
    <property type="component" value="Chromosome 3"/>
</dbReference>
<comment type="caution">
    <text evidence="4">The sequence shown here is derived from an EMBL/GenBank/DDBJ whole genome shotgun (WGS) entry which is preliminary data.</text>
</comment>
<gene>
    <name evidence="4" type="ORF">KIW84_035917</name>
</gene>
<dbReference type="AlphaFoldDB" id="A0A9D4Y527"/>
<feature type="compositionally biased region" description="Basic and acidic residues" evidence="2">
    <location>
        <begin position="25"/>
        <end position="37"/>
    </location>
</feature>